<sequence length="30" mass="3548">MRAIEQKWLALGNRRQQDVIKTTRGNTHLL</sequence>
<reference evidence="1" key="1">
    <citation type="submission" date="2014-05" db="EMBL/GenBank/DDBJ databases">
        <authorList>
            <person name="Chronopoulou M."/>
        </authorList>
    </citation>
    <scope>NUCLEOTIDE SEQUENCE</scope>
    <source>
        <tissue evidence="1">Whole organism</tissue>
    </source>
</reference>
<keyword evidence="1" id="KW-0489">Methyltransferase</keyword>
<organism evidence="1">
    <name type="scientific">Lepeophtheirus salmonis</name>
    <name type="common">Salmon louse</name>
    <name type="synonym">Caligus salmonis</name>
    <dbReference type="NCBI Taxonomy" id="72036"/>
    <lineage>
        <taxon>Eukaryota</taxon>
        <taxon>Metazoa</taxon>
        <taxon>Ecdysozoa</taxon>
        <taxon>Arthropoda</taxon>
        <taxon>Crustacea</taxon>
        <taxon>Multicrustacea</taxon>
        <taxon>Hexanauplia</taxon>
        <taxon>Copepoda</taxon>
        <taxon>Siphonostomatoida</taxon>
        <taxon>Caligidae</taxon>
        <taxon>Lepeophtheirus</taxon>
    </lineage>
</organism>
<evidence type="ECO:0000313" key="1">
    <source>
        <dbReference type="EMBL" id="CDW24227.1"/>
    </source>
</evidence>
<protein>
    <submittedName>
        <fullName evidence="1">Histonelysine Nmethyltransferase SETMARlike [Megachile rotundata]</fullName>
    </submittedName>
</protein>
<dbReference type="GO" id="GO:0008168">
    <property type="term" value="F:methyltransferase activity"/>
    <property type="evidence" value="ECO:0007669"/>
    <property type="project" value="UniProtKB-KW"/>
</dbReference>
<dbReference type="AlphaFoldDB" id="A0A0K2TF70"/>
<dbReference type="GO" id="GO:0032259">
    <property type="term" value="P:methylation"/>
    <property type="evidence" value="ECO:0007669"/>
    <property type="project" value="UniProtKB-KW"/>
</dbReference>
<name>A0A0K2TF70_LEPSM</name>
<accession>A0A0K2TF70</accession>
<dbReference type="EMBL" id="HACA01006866">
    <property type="protein sequence ID" value="CDW24227.1"/>
    <property type="molecule type" value="Transcribed_RNA"/>
</dbReference>
<proteinExistence type="predicted"/>
<keyword evidence="1" id="KW-0808">Transferase</keyword>